<organism evidence="7">
    <name type="scientific">marine metagenome</name>
    <dbReference type="NCBI Taxonomy" id="408172"/>
    <lineage>
        <taxon>unclassified sequences</taxon>
        <taxon>metagenomes</taxon>
        <taxon>ecological metagenomes</taxon>
    </lineage>
</organism>
<dbReference type="InterPro" id="IPR007197">
    <property type="entry name" value="rSAM"/>
</dbReference>
<proteinExistence type="predicted"/>
<dbReference type="PANTHER" id="PTHR43409">
    <property type="entry name" value="ANAEROBIC MAGNESIUM-PROTOPORPHYRIN IX MONOMETHYL ESTER CYCLASE-RELATED"/>
    <property type="match status" value="1"/>
</dbReference>
<dbReference type="Pfam" id="PF02310">
    <property type="entry name" value="B12-binding"/>
    <property type="match status" value="1"/>
</dbReference>
<dbReference type="GO" id="GO:0031419">
    <property type="term" value="F:cobalamin binding"/>
    <property type="evidence" value="ECO:0007669"/>
    <property type="project" value="InterPro"/>
</dbReference>
<dbReference type="InterPro" id="IPR006638">
    <property type="entry name" value="Elp3/MiaA/NifB-like_rSAM"/>
</dbReference>
<dbReference type="SUPFAM" id="SSF102114">
    <property type="entry name" value="Radical SAM enzymes"/>
    <property type="match status" value="1"/>
</dbReference>
<dbReference type="InterPro" id="IPR006158">
    <property type="entry name" value="Cobalamin-bd"/>
</dbReference>
<evidence type="ECO:0000256" key="2">
    <source>
        <dbReference type="ARBA" id="ARBA00022691"/>
    </source>
</evidence>
<dbReference type="SFLD" id="SFLDG01082">
    <property type="entry name" value="B12-binding_domain_containing"/>
    <property type="match status" value="1"/>
</dbReference>
<dbReference type="InterPro" id="IPR051198">
    <property type="entry name" value="BchE-like"/>
</dbReference>
<reference evidence="7" key="1">
    <citation type="submission" date="2018-05" db="EMBL/GenBank/DDBJ databases">
        <authorList>
            <person name="Lanie J.A."/>
            <person name="Ng W.-L."/>
            <person name="Kazmierczak K.M."/>
            <person name="Andrzejewski T.M."/>
            <person name="Davidsen T.M."/>
            <person name="Wayne K.J."/>
            <person name="Tettelin H."/>
            <person name="Glass J.I."/>
            <person name="Rusch D."/>
            <person name="Podicherti R."/>
            <person name="Tsui H.-C.T."/>
            <person name="Winkler M.E."/>
        </authorList>
    </citation>
    <scope>NUCLEOTIDE SEQUENCE</scope>
</reference>
<dbReference type="InterPro" id="IPR058240">
    <property type="entry name" value="rSAM_sf"/>
</dbReference>
<evidence type="ECO:0000256" key="1">
    <source>
        <dbReference type="ARBA" id="ARBA00001966"/>
    </source>
</evidence>
<dbReference type="Gene3D" id="3.80.30.20">
    <property type="entry name" value="tm_1862 like domain"/>
    <property type="match status" value="1"/>
</dbReference>
<feature type="domain" description="B12-binding" evidence="6">
    <location>
        <begin position="11"/>
        <end position="144"/>
    </location>
</feature>
<keyword evidence="3" id="KW-0479">Metal-binding</keyword>
<dbReference type="EMBL" id="UINC01055397">
    <property type="protein sequence ID" value="SVB74224.1"/>
    <property type="molecule type" value="Genomic_DNA"/>
</dbReference>
<dbReference type="PROSITE" id="PS51332">
    <property type="entry name" value="B12_BINDING"/>
    <property type="match status" value="1"/>
</dbReference>
<dbReference type="Gene3D" id="3.40.50.280">
    <property type="entry name" value="Cobalamin-binding domain"/>
    <property type="match status" value="1"/>
</dbReference>
<dbReference type="GO" id="GO:0003824">
    <property type="term" value="F:catalytic activity"/>
    <property type="evidence" value="ECO:0007669"/>
    <property type="project" value="InterPro"/>
</dbReference>
<dbReference type="InterPro" id="IPR023404">
    <property type="entry name" value="rSAM_horseshoe"/>
</dbReference>
<dbReference type="PANTHER" id="PTHR43409:SF16">
    <property type="entry name" value="SLR0320 PROTEIN"/>
    <property type="match status" value="1"/>
</dbReference>
<dbReference type="GO" id="GO:0046872">
    <property type="term" value="F:metal ion binding"/>
    <property type="evidence" value="ECO:0007669"/>
    <property type="project" value="UniProtKB-KW"/>
</dbReference>
<evidence type="ECO:0000313" key="7">
    <source>
        <dbReference type="EMBL" id="SVB74224.1"/>
    </source>
</evidence>
<name>A0A382GHP8_9ZZZZ</name>
<dbReference type="SFLD" id="SFLDS00029">
    <property type="entry name" value="Radical_SAM"/>
    <property type="match status" value="1"/>
</dbReference>
<evidence type="ECO:0000256" key="4">
    <source>
        <dbReference type="ARBA" id="ARBA00023004"/>
    </source>
</evidence>
<keyword evidence="4" id="KW-0408">Iron</keyword>
<dbReference type="GO" id="GO:0051536">
    <property type="term" value="F:iron-sulfur cluster binding"/>
    <property type="evidence" value="ECO:0007669"/>
    <property type="project" value="UniProtKB-KW"/>
</dbReference>
<sequence length="441" mass="50088">MSEKSKIMLGDLTHTGAGLNADHFPLGIGLLASYTLKKLEDQVEVSLHKLPEELLEEFEKKNPDFLCLSSYNWNERLSYAIAEYAKKINPKIITIFGGPNFPISKTSRKKFLKERPAIDFYIKSDGEYAFVRLIKQLIAFRSDVESFKLSEISLDNLCYVTGDQYVEGGDERIADLLTIPSPYVMGLMDKFFELKLIPSIQTNRGCPYQCTYCTDGSPLAKKVYMKNEEYMREELEYIASHVKLSPTLAFCDLNFGSFKEDLKTAKIIRDIRKKYNWPAQMYGSTGKAQPVRMKEVGGIINEGDVDVIKMGSSLQTVSNEVLKAIKRKNLKAPELKELHHSNNYGQDFTELIIPLPRETKESFINGLGEIIDDIKFNNIAIHHLSMLKGSEMETEEERNEHSLETKFRAFAGCLGNYMIGEKNTPIAEIEETVIQTNTMSS</sequence>
<accession>A0A382GHP8</accession>
<keyword evidence="5" id="KW-0411">Iron-sulfur</keyword>
<keyword evidence="2" id="KW-0949">S-adenosyl-L-methionine</keyword>
<dbReference type="SMART" id="SM00729">
    <property type="entry name" value="Elp3"/>
    <property type="match status" value="1"/>
</dbReference>
<evidence type="ECO:0000256" key="5">
    <source>
        <dbReference type="ARBA" id="ARBA00023014"/>
    </source>
</evidence>
<dbReference type="GO" id="GO:0005829">
    <property type="term" value="C:cytosol"/>
    <property type="evidence" value="ECO:0007669"/>
    <property type="project" value="TreeGrafter"/>
</dbReference>
<gene>
    <name evidence="7" type="ORF">METZ01_LOCUS227078</name>
</gene>
<comment type="cofactor">
    <cofactor evidence="1">
        <name>[4Fe-4S] cluster</name>
        <dbReference type="ChEBI" id="CHEBI:49883"/>
    </cofactor>
</comment>
<dbReference type="AlphaFoldDB" id="A0A382GHP8"/>
<evidence type="ECO:0000259" key="6">
    <source>
        <dbReference type="PROSITE" id="PS51332"/>
    </source>
</evidence>
<evidence type="ECO:0000256" key="3">
    <source>
        <dbReference type="ARBA" id="ARBA00022723"/>
    </source>
</evidence>
<feature type="non-terminal residue" evidence="7">
    <location>
        <position position="441"/>
    </location>
</feature>
<protein>
    <recommendedName>
        <fullName evidence="6">B12-binding domain-containing protein</fullName>
    </recommendedName>
</protein>